<comment type="caution">
    <text evidence="1">The sequence shown here is derived from an EMBL/GenBank/DDBJ whole genome shotgun (WGS) entry which is preliminary data.</text>
</comment>
<keyword evidence="2" id="KW-1185">Reference proteome</keyword>
<protein>
    <submittedName>
        <fullName evidence="1">Uncharacterized protein</fullName>
    </submittedName>
</protein>
<dbReference type="Proteomes" id="UP001596150">
    <property type="component" value="Unassembled WGS sequence"/>
</dbReference>
<name>A0ABW0PTD4_9HYPH</name>
<sequence>MKLLPSGANAPPKAQKAAAGCTARGLPNFDHLGGLIKSKDSQPALRLQANYRHEAQLGRDPECCKEDSSGNPTRGRCVPIQDFRDHCRRLVLKIDICRPDRSDYIGMPPSQSIEEALENWPMLALDHPSGEQWAADVLPVLVCVMNSNSARRTPPEIVAASLLILLIEAIEHLAERKFDCLEAAAFSAVAASGGRGATDGAWLNGFRMTEPADRRKDRSGCRTFAEACGALPGNLPDWTGGAAE</sequence>
<dbReference type="RefSeq" id="WP_266343323.1">
    <property type="nucleotide sequence ID" value="NZ_JAPKNH010000002.1"/>
</dbReference>
<dbReference type="EMBL" id="JBHSML010000002">
    <property type="protein sequence ID" value="MFC5515333.1"/>
    <property type="molecule type" value="Genomic_DNA"/>
</dbReference>
<organism evidence="1 2">
    <name type="scientific">Kaistia terrae</name>
    <dbReference type="NCBI Taxonomy" id="537017"/>
    <lineage>
        <taxon>Bacteria</taxon>
        <taxon>Pseudomonadati</taxon>
        <taxon>Pseudomonadota</taxon>
        <taxon>Alphaproteobacteria</taxon>
        <taxon>Hyphomicrobiales</taxon>
        <taxon>Kaistiaceae</taxon>
        <taxon>Kaistia</taxon>
    </lineage>
</organism>
<evidence type="ECO:0000313" key="2">
    <source>
        <dbReference type="Proteomes" id="UP001596150"/>
    </source>
</evidence>
<accession>A0ABW0PTD4</accession>
<gene>
    <name evidence="1" type="ORF">ACFPP9_06085</name>
</gene>
<reference evidence="2" key="1">
    <citation type="journal article" date="2019" name="Int. J. Syst. Evol. Microbiol.">
        <title>The Global Catalogue of Microorganisms (GCM) 10K type strain sequencing project: providing services to taxonomists for standard genome sequencing and annotation.</title>
        <authorList>
            <consortium name="The Broad Institute Genomics Platform"/>
            <consortium name="The Broad Institute Genome Sequencing Center for Infectious Disease"/>
            <person name="Wu L."/>
            <person name="Ma J."/>
        </authorList>
    </citation>
    <scope>NUCLEOTIDE SEQUENCE [LARGE SCALE GENOMIC DNA]</scope>
    <source>
        <strain evidence="2">KACC 12633</strain>
    </source>
</reference>
<evidence type="ECO:0000313" key="1">
    <source>
        <dbReference type="EMBL" id="MFC5515333.1"/>
    </source>
</evidence>
<proteinExistence type="predicted"/>